<dbReference type="CDD" id="cd19502">
    <property type="entry name" value="RecA-like_PAN_like"/>
    <property type="match status" value="1"/>
</dbReference>
<evidence type="ECO:0000256" key="6">
    <source>
        <dbReference type="RuleBase" id="RU003651"/>
    </source>
</evidence>
<dbReference type="Gene3D" id="3.40.50.300">
    <property type="entry name" value="P-loop containing nucleotide triphosphate hydrolases"/>
    <property type="match status" value="1"/>
</dbReference>
<comment type="similarity">
    <text evidence="1 6">Belongs to the AAA ATPase family.</text>
</comment>
<dbReference type="InterPro" id="IPR027417">
    <property type="entry name" value="P-loop_NTPase"/>
</dbReference>
<dbReference type="FunFam" id="2.40.50.140:FF:000044">
    <property type="entry name" value="26S protease regulatory subunit 8"/>
    <property type="match status" value="1"/>
</dbReference>
<dbReference type="Gene3D" id="2.40.50.140">
    <property type="entry name" value="Nucleic acid-binding proteins"/>
    <property type="match status" value="1"/>
</dbReference>
<accession>A0A0N4V912</accession>
<keyword evidence="2" id="KW-0963">Cytoplasm</keyword>
<dbReference type="InterPro" id="IPR003959">
    <property type="entry name" value="ATPase_AAA_core"/>
</dbReference>
<dbReference type="InterPro" id="IPR050221">
    <property type="entry name" value="26S_Proteasome_ATPase"/>
</dbReference>
<dbReference type="InterPro" id="IPR032501">
    <property type="entry name" value="Prot_ATP_ID_OB_2nd"/>
</dbReference>
<sequence length="379" mass="41859">MTPPAGVSNIQLTPSTTTTAEEQSLKRYYKTKIDDAQQRVAEKTQNLRRLQAQRNELNSKVRVCGSFGCSSFLHEQGSYVGEVSKAMDKKKVLVKVHPEGKYVVDVDKSIDINNVNAGCRVALRADSYTLHKILPNKVDPLVSLMMVEKVPDSTYEMIGGLDKQIKEIKEVIELPVKHPELFEALGIAQPKGVLLFGPPGTGKTLLARAVAHHTECTFIRVSGSELVQKFIGEGARMVRELFVMAREHAPSIIFMDEIDSIGSSRVEGSSGGDSEVQRTMLELLNQLDGFEATKNIKVIMATNRIDILDPALLRPGRIDRKIEFPAPDEKARADILKIHSRKMNLMRGINMRKIAEAIPGASGAEVGCSTNSLRSMYFA</sequence>
<keyword evidence="11" id="KW-1185">Reference proteome</keyword>
<feature type="compositionally biased region" description="Polar residues" evidence="8">
    <location>
        <begin position="8"/>
        <end position="21"/>
    </location>
</feature>
<dbReference type="Pfam" id="PF00004">
    <property type="entry name" value="AAA"/>
    <property type="match status" value="1"/>
</dbReference>
<dbReference type="GO" id="GO:0000502">
    <property type="term" value="C:proteasome complex"/>
    <property type="evidence" value="ECO:0007669"/>
    <property type="project" value="UniProtKB-KW"/>
</dbReference>
<evidence type="ECO:0000313" key="11">
    <source>
        <dbReference type="Proteomes" id="UP000274131"/>
    </source>
</evidence>
<dbReference type="FunFam" id="3.40.50.300:FF:000030">
    <property type="entry name" value="26S protease regulatory subunit 8"/>
    <property type="match status" value="1"/>
</dbReference>
<evidence type="ECO:0000256" key="4">
    <source>
        <dbReference type="ARBA" id="ARBA00022840"/>
    </source>
</evidence>
<evidence type="ECO:0000256" key="7">
    <source>
        <dbReference type="SAM" id="Coils"/>
    </source>
</evidence>
<name>A0A0N4V912_ENTVE</name>
<dbReference type="OrthoDB" id="1154031at2759"/>
<evidence type="ECO:0000256" key="3">
    <source>
        <dbReference type="ARBA" id="ARBA00022741"/>
    </source>
</evidence>
<evidence type="ECO:0000256" key="2">
    <source>
        <dbReference type="ARBA" id="ARBA00022490"/>
    </source>
</evidence>
<dbReference type="InterPro" id="IPR012340">
    <property type="entry name" value="NA-bd_OB-fold"/>
</dbReference>
<protein>
    <submittedName>
        <fullName evidence="12">AAA domain-containing protein</fullName>
    </submittedName>
</protein>
<feature type="coiled-coil region" evidence="7">
    <location>
        <begin position="33"/>
        <end position="60"/>
    </location>
</feature>
<reference evidence="10 11" key="2">
    <citation type="submission" date="2018-10" db="EMBL/GenBank/DDBJ databases">
        <authorList>
            <consortium name="Pathogen Informatics"/>
        </authorList>
    </citation>
    <scope>NUCLEOTIDE SEQUENCE [LARGE SCALE GENOMIC DNA]</scope>
</reference>
<gene>
    <name evidence="10" type="ORF">EVEC_LOCUS6433</name>
</gene>
<evidence type="ECO:0000313" key="10">
    <source>
        <dbReference type="EMBL" id="VDD91682.1"/>
    </source>
</evidence>
<dbReference type="GO" id="GO:0005524">
    <property type="term" value="F:ATP binding"/>
    <property type="evidence" value="ECO:0007669"/>
    <property type="project" value="UniProtKB-KW"/>
</dbReference>
<feature type="region of interest" description="Disordered" evidence="8">
    <location>
        <begin position="1"/>
        <end position="21"/>
    </location>
</feature>
<organism evidence="12">
    <name type="scientific">Enterobius vermicularis</name>
    <name type="common">Human pinworm</name>
    <dbReference type="NCBI Taxonomy" id="51028"/>
    <lineage>
        <taxon>Eukaryota</taxon>
        <taxon>Metazoa</taxon>
        <taxon>Ecdysozoa</taxon>
        <taxon>Nematoda</taxon>
        <taxon>Chromadorea</taxon>
        <taxon>Rhabditida</taxon>
        <taxon>Spirurina</taxon>
        <taxon>Oxyuridomorpha</taxon>
        <taxon>Oxyuroidea</taxon>
        <taxon>Oxyuridae</taxon>
        <taxon>Enterobius</taxon>
    </lineage>
</organism>
<feature type="domain" description="AAA+ ATPase" evidence="9">
    <location>
        <begin position="189"/>
        <end position="328"/>
    </location>
</feature>
<dbReference type="WBParaSite" id="EVEC_0000688501-mRNA-1">
    <property type="protein sequence ID" value="EVEC_0000688501-mRNA-1"/>
    <property type="gene ID" value="EVEC_0000688501"/>
</dbReference>
<dbReference type="Gene3D" id="1.10.8.60">
    <property type="match status" value="1"/>
</dbReference>
<dbReference type="GO" id="GO:0016887">
    <property type="term" value="F:ATP hydrolysis activity"/>
    <property type="evidence" value="ECO:0007669"/>
    <property type="project" value="InterPro"/>
</dbReference>
<keyword evidence="5" id="KW-0647">Proteasome</keyword>
<dbReference type="SUPFAM" id="SSF52540">
    <property type="entry name" value="P-loop containing nucleoside triphosphate hydrolases"/>
    <property type="match status" value="1"/>
</dbReference>
<dbReference type="STRING" id="51028.A0A0N4V912"/>
<evidence type="ECO:0000256" key="1">
    <source>
        <dbReference type="ARBA" id="ARBA00006914"/>
    </source>
</evidence>
<keyword evidence="7" id="KW-0175">Coiled coil</keyword>
<evidence type="ECO:0000256" key="5">
    <source>
        <dbReference type="ARBA" id="ARBA00022942"/>
    </source>
</evidence>
<dbReference type="EMBL" id="UXUI01008509">
    <property type="protein sequence ID" value="VDD91682.1"/>
    <property type="molecule type" value="Genomic_DNA"/>
</dbReference>
<dbReference type="PANTHER" id="PTHR23073">
    <property type="entry name" value="26S PROTEASOME REGULATORY SUBUNIT"/>
    <property type="match status" value="1"/>
</dbReference>
<dbReference type="AlphaFoldDB" id="A0A0N4V912"/>
<keyword evidence="4 6" id="KW-0067">ATP-binding</keyword>
<keyword evidence="3 6" id="KW-0547">Nucleotide-binding</keyword>
<reference evidence="12" key="1">
    <citation type="submission" date="2017-02" db="UniProtKB">
        <authorList>
            <consortium name="WormBaseParasite"/>
        </authorList>
    </citation>
    <scope>IDENTIFICATION</scope>
</reference>
<dbReference type="PROSITE" id="PS00674">
    <property type="entry name" value="AAA"/>
    <property type="match status" value="1"/>
</dbReference>
<dbReference type="Pfam" id="PF16450">
    <property type="entry name" value="Prot_ATP_ID_OB_C"/>
    <property type="match status" value="1"/>
</dbReference>
<dbReference type="InterPro" id="IPR003593">
    <property type="entry name" value="AAA+_ATPase"/>
</dbReference>
<dbReference type="Proteomes" id="UP000274131">
    <property type="component" value="Unassembled WGS sequence"/>
</dbReference>
<evidence type="ECO:0000313" key="12">
    <source>
        <dbReference type="WBParaSite" id="EVEC_0000688501-mRNA-1"/>
    </source>
</evidence>
<evidence type="ECO:0000256" key="8">
    <source>
        <dbReference type="SAM" id="MobiDB-lite"/>
    </source>
</evidence>
<dbReference type="SMART" id="SM00382">
    <property type="entry name" value="AAA"/>
    <property type="match status" value="1"/>
</dbReference>
<evidence type="ECO:0000259" key="9">
    <source>
        <dbReference type="SMART" id="SM00382"/>
    </source>
</evidence>
<proteinExistence type="inferred from homology"/>
<dbReference type="InterPro" id="IPR003960">
    <property type="entry name" value="ATPase_AAA_CS"/>
</dbReference>